<evidence type="ECO:0000256" key="5">
    <source>
        <dbReference type="SAM" id="Coils"/>
    </source>
</evidence>
<comment type="similarity">
    <text evidence="3">Belongs to the methyl-accepting chemotaxis (MCP) protein family.</text>
</comment>
<evidence type="ECO:0000259" key="7">
    <source>
        <dbReference type="PROSITE" id="PS50111"/>
    </source>
</evidence>
<dbReference type="SMART" id="SM00304">
    <property type="entry name" value="HAMP"/>
    <property type="match status" value="3"/>
</dbReference>
<sequence length="630" mass="68536">MASTRTHSLYTWLTRLNLRRRFIVFLGGLAALTFVLFFGYAQYSLRVTEREFAQRGELLAKTLASQNALALLMLDEEGLQQALEHMVASGNALAGAFFNTGDSIVAAQNVDVLETAALAKPEDTTEAALLSWTQTRAGVPVLVAQAPVTLNEGTQYLGRVLVALPAEVLQAQKRTGFWLSLLIPAFIALVAWGILIMVQRTVVRPVDQLRQAAQAVEQGNLSVRVAIAQQDEIGQLAASFNAMVEASERNMEALREQREAAETARTQAEALRRQADETSRRLQDRFRQISEVIVAVTQGDLTHRLQVLDDDEVGALMHQINQMIEDLTALVREIHTTGNALAEVAHNVSTSAEQMSAGASNQAQQTMEVATAIEEMTRTIASSSQNAHEANRMAQRASQLATSGEEIFRKTTEGMHRIAGIVKDSTQKVMALGESSAQIGEIIQVISSIADQTNLLALNAAIEAARAGEQGRGFAVVADEVRKLAERTTSATKEIEQMITRIQQNTGEVVDSMTRGNKEVESGLKLADEASHAFGEILHSINQMVLMINQIASASEQQSVTSSQISQSVEEISSVANEVSRATSELAATASILNDHVVQMRRLIERFRINHHAAAERPRATTLSVGDGVR</sequence>
<dbReference type="Gene3D" id="6.10.340.10">
    <property type="match status" value="1"/>
</dbReference>
<dbReference type="Pfam" id="PF00015">
    <property type="entry name" value="MCPsignal"/>
    <property type="match status" value="1"/>
</dbReference>
<proteinExistence type="inferred from homology"/>
<evidence type="ECO:0000256" key="1">
    <source>
        <dbReference type="ARBA" id="ARBA00004370"/>
    </source>
</evidence>
<comment type="subcellular location">
    <subcellularLocation>
        <location evidence="1">Membrane</location>
    </subcellularLocation>
</comment>
<dbReference type="Gene3D" id="1.10.287.950">
    <property type="entry name" value="Methyl-accepting chemotaxis protein"/>
    <property type="match status" value="1"/>
</dbReference>
<dbReference type="SUPFAM" id="SSF158472">
    <property type="entry name" value="HAMP domain-like"/>
    <property type="match status" value="1"/>
</dbReference>
<dbReference type="CDD" id="cd11386">
    <property type="entry name" value="MCP_signal"/>
    <property type="match status" value="1"/>
</dbReference>
<dbReference type="PROSITE" id="PS50885">
    <property type="entry name" value="HAMP"/>
    <property type="match status" value="2"/>
</dbReference>
<dbReference type="FunFam" id="1.10.287.950:FF:000001">
    <property type="entry name" value="Methyl-accepting chemotaxis sensory transducer"/>
    <property type="match status" value="1"/>
</dbReference>
<evidence type="ECO:0000256" key="2">
    <source>
        <dbReference type="ARBA" id="ARBA00023224"/>
    </source>
</evidence>
<feature type="transmembrane region" description="Helical" evidence="6">
    <location>
        <begin position="22"/>
        <end position="41"/>
    </location>
</feature>
<reference evidence="9" key="1">
    <citation type="journal article" date="2020" name="mSystems">
        <title>Genome- and Community-Level Interaction Insights into Carbon Utilization and Element Cycling Functions of Hydrothermarchaeota in Hydrothermal Sediment.</title>
        <authorList>
            <person name="Zhou Z."/>
            <person name="Liu Y."/>
            <person name="Xu W."/>
            <person name="Pan J."/>
            <person name="Luo Z.H."/>
            <person name="Li M."/>
        </authorList>
    </citation>
    <scope>NUCLEOTIDE SEQUENCE [LARGE SCALE GENOMIC DNA]</scope>
    <source>
        <strain evidence="9">SpSt-143</strain>
    </source>
</reference>
<feature type="domain" description="HAMP" evidence="8">
    <location>
        <begin position="200"/>
        <end position="252"/>
    </location>
</feature>
<dbReference type="PANTHER" id="PTHR32089:SF112">
    <property type="entry name" value="LYSOZYME-LIKE PROTEIN-RELATED"/>
    <property type="match status" value="1"/>
</dbReference>
<accession>A0A7V2AZ15</accession>
<evidence type="ECO:0000259" key="8">
    <source>
        <dbReference type="PROSITE" id="PS50885"/>
    </source>
</evidence>
<feature type="transmembrane region" description="Helical" evidence="6">
    <location>
        <begin position="177"/>
        <end position="198"/>
    </location>
</feature>
<dbReference type="GO" id="GO:0016020">
    <property type="term" value="C:membrane"/>
    <property type="evidence" value="ECO:0007669"/>
    <property type="project" value="UniProtKB-SubCell"/>
</dbReference>
<keyword evidence="5" id="KW-0175">Coiled coil</keyword>
<dbReference type="CDD" id="cd06225">
    <property type="entry name" value="HAMP"/>
    <property type="match status" value="2"/>
</dbReference>
<name>A0A7V2AZ15_RHOMR</name>
<keyword evidence="6" id="KW-1133">Transmembrane helix</keyword>
<feature type="coiled-coil region" evidence="5">
    <location>
        <begin position="237"/>
        <end position="285"/>
    </location>
</feature>
<evidence type="ECO:0000313" key="9">
    <source>
        <dbReference type="EMBL" id="HER95268.1"/>
    </source>
</evidence>
<dbReference type="AlphaFoldDB" id="A0A7V2AZ15"/>
<dbReference type="GO" id="GO:0007165">
    <property type="term" value="P:signal transduction"/>
    <property type="evidence" value="ECO:0007669"/>
    <property type="project" value="UniProtKB-KW"/>
</dbReference>
<dbReference type="SMART" id="SM00283">
    <property type="entry name" value="MA"/>
    <property type="match status" value="1"/>
</dbReference>
<dbReference type="GO" id="GO:0006935">
    <property type="term" value="P:chemotaxis"/>
    <property type="evidence" value="ECO:0007669"/>
    <property type="project" value="UniProtKB-ARBA"/>
</dbReference>
<gene>
    <name evidence="9" type="ORF">ENO59_01910</name>
</gene>
<comment type="caution">
    <text evidence="9">The sequence shown here is derived from an EMBL/GenBank/DDBJ whole genome shotgun (WGS) entry which is preliminary data.</text>
</comment>
<evidence type="ECO:0000256" key="4">
    <source>
        <dbReference type="PROSITE-ProRule" id="PRU00284"/>
    </source>
</evidence>
<dbReference type="InterPro" id="IPR003660">
    <property type="entry name" value="HAMP_dom"/>
</dbReference>
<feature type="domain" description="HAMP" evidence="8">
    <location>
        <begin position="280"/>
        <end position="332"/>
    </location>
</feature>
<dbReference type="PANTHER" id="PTHR32089">
    <property type="entry name" value="METHYL-ACCEPTING CHEMOTAXIS PROTEIN MCPB"/>
    <property type="match status" value="1"/>
</dbReference>
<keyword evidence="6" id="KW-0812">Transmembrane</keyword>
<keyword evidence="2 4" id="KW-0807">Transducer</keyword>
<dbReference type="InterPro" id="IPR004089">
    <property type="entry name" value="MCPsignal_dom"/>
</dbReference>
<organism evidence="9">
    <name type="scientific">Rhodothermus marinus</name>
    <name type="common">Rhodothermus obamensis</name>
    <dbReference type="NCBI Taxonomy" id="29549"/>
    <lineage>
        <taxon>Bacteria</taxon>
        <taxon>Pseudomonadati</taxon>
        <taxon>Rhodothermota</taxon>
        <taxon>Rhodothermia</taxon>
        <taxon>Rhodothermales</taxon>
        <taxon>Rhodothermaceae</taxon>
        <taxon>Rhodothermus</taxon>
    </lineage>
</organism>
<evidence type="ECO:0000256" key="6">
    <source>
        <dbReference type="SAM" id="Phobius"/>
    </source>
</evidence>
<dbReference type="PROSITE" id="PS50111">
    <property type="entry name" value="CHEMOTAXIS_TRANSDUC_2"/>
    <property type="match status" value="1"/>
</dbReference>
<feature type="domain" description="Methyl-accepting transducer" evidence="7">
    <location>
        <begin position="337"/>
        <end position="573"/>
    </location>
</feature>
<dbReference type="SUPFAM" id="SSF58104">
    <property type="entry name" value="Methyl-accepting chemotaxis protein (MCP) signaling domain"/>
    <property type="match status" value="1"/>
</dbReference>
<dbReference type="EMBL" id="DSGB01000002">
    <property type="protein sequence ID" value="HER95268.1"/>
    <property type="molecule type" value="Genomic_DNA"/>
</dbReference>
<keyword evidence="6" id="KW-0472">Membrane</keyword>
<evidence type="ECO:0000256" key="3">
    <source>
        <dbReference type="ARBA" id="ARBA00029447"/>
    </source>
</evidence>
<dbReference type="Pfam" id="PF00672">
    <property type="entry name" value="HAMP"/>
    <property type="match status" value="2"/>
</dbReference>
<protein>
    <submittedName>
        <fullName evidence="9">Methyl-accepting chemotaxis protein</fullName>
    </submittedName>
</protein>